<dbReference type="Proteomes" id="UP000734854">
    <property type="component" value="Unassembled WGS sequence"/>
</dbReference>
<dbReference type="EMBL" id="JACMSC010000005">
    <property type="protein sequence ID" value="KAG6522060.1"/>
    <property type="molecule type" value="Genomic_DNA"/>
</dbReference>
<name>A0A8J5LSQ0_ZINOF</name>
<dbReference type="PANTHER" id="PTHR12300:SF176">
    <property type="entry name" value="HVA22-LIKE PROTEIN"/>
    <property type="match status" value="1"/>
</dbReference>
<evidence type="ECO:0000256" key="2">
    <source>
        <dbReference type="SAM" id="MobiDB-lite"/>
    </source>
</evidence>
<evidence type="ECO:0000313" key="3">
    <source>
        <dbReference type="EMBL" id="KAG6522060.1"/>
    </source>
</evidence>
<gene>
    <name evidence="3" type="ORF">ZIOFF_019194</name>
</gene>
<comment type="caution">
    <text evidence="3">The sequence shown here is derived from an EMBL/GenBank/DDBJ whole genome shotgun (WGS) entry which is preliminary data.</text>
</comment>
<reference evidence="3 4" key="1">
    <citation type="submission" date="2020-08" db="EMBL/GenBank/DDBJ databases">
        <title>Plant Genome Project.</title>
        <authorList>
            <person name="Zhang R.-G."/>
        </authorList>
    </citation>
    <scope>NUCLEOTIDE SEQUENCE [LARGE SCALE GENOMIC DNA]</scope>
    <source>
        <tissue evidence="3">Rhizome</tissue>
    </source>
</reference>
<organism evidence="3 4">
    <name type="scientific">Zingiber officinale</name>
    <name type="common">Ginger</name>
    <name type="synonym">Amomum zingiber</name>
    <dbReference type="NCBI Taxonomy" id="94328"/>
    <lineage>
        <taxon>Eukaryota</taxon>
        <taxon>Viridiplantae</taxon>
        <taxon>Streptophyta</taxon>
        <taxon>Embryophyta</taxon>
        <taxon>Tracheophyta</taxon>
        <taxon>Spermatophyta</taxon>
        <taxon>Magnoliopsida</taxon>
        <taxon>Liliopsida</taxon>
        <taxon>Zingiberales</taxon>
        <taxon>Zingiberaceae</taxon>
        <taxon>Zingiber</taxon>
    </lineage>
</organism>
<evidence type="ECO:0000256" key="1">
    <source>
        <dbReference type="RuleBase" id="RU362006"/>
    </source>
</evidence>
<sequence>MRGMSGHDEMPVARAHERPCGRPATLERPCWAGCTGPSSARKIEDKVGLRLLFCPLSSNIVTRTACCTIGIGLPLYSTFKAIENKNQNEREKWLLYWAVYGSFSLVEVVSDQVLYWCPFYYQIKFACLVWLQFPSCHGSKYLYARYLRPFLQKRQDTLDHLLNSLSHEIEKFISNHQQEIQFTKAMAVRCAITANKVLKDIISPAHIHEPGTAESRNAQTGLQSQDLVPNSDSELEAEN</sequence>
<feature type="compositionally biased region" description="Polar residues" evidence="2">
    <location>
        <begin position="214"/>
        <end position="232"/>
    </location>
</feature>
<accession>A0A8J5LSQ0</accession>
<dbReference type="GO" id="GO:0016020">
    <property type="term" value="C:membrane"/>
    <property type="evidence" value="ECO:0007669"/>
    <property type="project" value="UniProtKB-SubCell"/>
</dbReference>
<evidence type="ECO:0000313" key="4">
    <source>
        <dbReference type="Proteomes" id="UP000734854"/>
    </source>
</evidence>
<keyword evidence="4" id="KW-1185">Reference proteome</keyword>
<comment type="subcellular location">
    <subcellularLocation>
        <location evidence="1">Membrane</location>
        <topology evidence="1">Multi-pass membrane protein</topology>
    </subcellularLocation>
</comment>
<dbReference type="AlphaFoldDB" id="A0A8J5LSQ0"/>
<comment type="similarity">
    <text evidence="1">Belongs to the DP1 family.</text>
</comment>
<dbReference type="InterPro" id="IPR004345">
    <property type="entry name" value="TB2_DP1_HVA22"/>
</dbReference>
<dbReference type="Pfam" id="PF03134">
    <property type="entry name" value="TB2_DP1_HVA22"/>
    <property type="match status" value="1"/>
</dbReference>
<protein>
    <recommendedName>
        <fullName evidence="1">HVA22-like protein</fullName>
    </recommendedName>
</protein>
<dbReference type="PANTHER" id="PTHR12300">
    <property type="entry name" value="HVA22-LIKE PROTEINS"/>
    <property type="match status" value="1"/>
</dbReference>
<proteinExistence type="inferred from homology"/>
<feature type="region of interest" description="Disordered" evidence="2">
    <location>
        <begin position="212"/>
        <end position="239"/>
    </location>
</feature>